<evidence type="ECO:0000259" key="8">
    <source>
        <dbReference type="Pfam" id="PF00288"/>
    </source>
</evidence>
<comment type="function">
    <text evidence="7">Catalyzes the ATP-dependent phosphorylation of L-homoserine to L-homoserine phosphate.</text>
</comment>
<dbReference type="Proteomes" id="UP000011863">
    <property type="component" value="Chromosome"/>
</dbReference>
<dbReference type="SUPFAM" id="SSF54211">
    <property type="entry name" value="Ribosomal protein S5 domain 2-like"/>
    <property type="match status" value="1"/>
</dbReference>
<keyword evidence="1 7" id="KW-0028">Amino-acid biosynthesis</keyword>
<dbReference type="EC" id="2.7.1.39" evidence="7"/>
<feature type="domain" description="GHMP kinase C-terminal" evidence="9">
    <location>
        <begin position="209"/>
        <end position="265"/>
    </location>
</feature>
<keyword evidence="11" id="KW-1185">Reference proteome</keyword>
<evidence type="ECO:0000256" key="2">
    <source>
        <dbReference type="ARBA" id="ARBA00022679"/>
    </source>
</evidence>
<proteinExistence type="inferred from homology"/>
<dbReference type="GO" id="GO:0005524">
    <property type="term" value="F:ATP binding"/>
    <property type="evidence" value="ECO:0007669"/>
    <property type="project" value="UniProtKB-UniRule"/>
</dbReference>
<comment type="similarity">
    <text evidence="7">Belongs to the GHMP kinase family. Homoserine kinase subfamily.</text>
</comment>
<evidence type="ECO:0000256" key="1">
    <source>
        <dbReference type="ARBA" id="ARBA00022605"/>
    </source>
</evidence>
<dbReference type="SUPFAM" id="SSF55060">
    <property type="entry name" value="GHMP Kinase, C-terminal domain"/>
    <property type="match status" value="1"/>
</dbReference>
<dbReference type="Pfam" id="PF00288">
    <property type="entry name" value="GHMP_kinases_N"/>
    <property type="match status" value="1"/>
</dbReference>
<dbReference type="OrthoDB" id="9769912at2"/>
<feature type="domain" description="GHMP kinase N-terminal" evidence="8">
    <location>
        <begin position="65"/>
        <end position="131"/>
    </location>
</feature>
<dbReference type="InterPro" id="IPR000870">
    <property type="entry name" value="Homoserine_kinase"/>
</dbReference>
<comment type="subcellular location">
    <subcellularLocation>
        <location evidence="7">Cytoplasm</location>
    </subcellularLocation>
</comment>
<dbReference type="PRINTS" id="PR00958">
    <property type="entry name" value="HOMSERKINASE"/>
</dbReference>
<gene>
    <name evidence="7 10" type="primary">thrB</name>
    <name evidence="10" type="ORF">YM304_19080</name>
</gene>
<dbReference type="AlphaFoldDB" id="A0A6C7E864"/>
<dbReference type="KEGG" id="aym:YM304_19080"/>
<dbReference type="GO" id="GO:0004413">
    <property type="term" value="F:homoserine kinase activity"/>
    <property type="evidence" value="ECO:0007669"/>
    <property type="project" value="UniProtKB-UniRule"/>
</dbReference>
<dbReference type="PANTHER" id="PTHR20861:SF1">
    <property type="entry name" value="HOMOSERINE KINASE"/>
    <property type="match status" value="1"/>
</dbReference>
<evidence type="ECO:0000313" key="11">
    <source>
        <dbReference type="Proteomes" id="UP000011863"/>
    </source>
</evidence>
<keyword evidence="7" id="KW-0963">Cytoplasm</keyword>
<dbReference type="Pfam" id="PF08544">
    <property type="entry name" value="GHMP_kinases_C"/>
    <property type="match status" value="1"/>
</dbReference>
<dbReference type="GO" id="GO:0005737">
    <property type="term" value="C:cytoplasm"/>
    <property type="evidence" value="ECO:0007669"/>
    <property type="project" value="UniProtKB-SubCell"/>
</dbReference>
<dbReference type="RefSeq" id="WP_015441469.1">
    <property type="nucleotide sequence ID" value="NC_020520.1"/>
</dbReference>
<keyword evidence="4 7" id="KW-0547">Nucleotide-binding</keyword>
<keyword evidence="6 7" id="KW-0067">ATP-binding</keyword>
<evidence type="ECO:0000256" key="4">
    <source>
        <dbReference type="ARBA" id="ARBA00022741"/>
    </source>
</evidence>
<comment type="catalytic activity">
    <reaction evidence="7">
        <text>L-homoserine + ATP = O-phospho-L-homoserine + ADP + H(+)</text>
        <dbReference type="Rhea" id="RHEA:13985"/>
        <dbReference type="ChEBI" id="CHEBI:15378"/>
        <dbReference type="ChEBI" id="CHEBI:30616"/>
        <dbReference type="ChEBI" id="CHEBI:57476"/>
        <dbReference type="ChEBI" id="CHEBI:57590"/>
        <dbReference type="ChEBI" id="CHEBI:456216"/>
        <dbReference type="EC" id="2.7.1.39"/>
    </reaction>
</comment>
<dbReference type="EMBL" id="AP012057">
    <property type="protein sequence ID" value="BAN02222.1"/>
    <property type="molecule type" value="Genomic_DNA"/>
</dbReference>
<dbReference type="Gene3D" id="3.30.230.10">
    <property type="match status" value="1"/>
</dbReference>
<keyword evidence="5 7" id="KW-0418">Kinase</keyword>
<evidence type="ECO:0000256" key="3">
    <source>
        <dbReference type="ARBA" id="ARBA00022697"/>
    </source>
</evidence>
<dbReference type="InterPro" id="IPR006204">
    <property type="entry name" value="GHMP_kinase_N_dom"/>
</dbReference>
<evidence type="ECO:0000256" key="7">
    <source>
        <dbReference type="HAMAP-Rule" id="MF_00384"/>
    </source>
</evidence>
<dbReference type="InterPro" id="IPR014721">
    <property type="entry name" value="Ribsml_uS5_D2-typ_fold_subgr"/>
</dbReference>
<dbReference type="InterPro" id="IPR036554">
    <property type="entry name" value="GHMP_kinase_C_sf"/>
</dbReference>
<keyword evidence="2 7" id="KW-0808">Transferase</keyword>
<sequence>MTTSGLTVRAPASSANLGAGFDIFGMAVGLHADIGTGDAPDGAQQIDEHHPAREAFALLGGTGPIWLRCNIPMARGLGFSGAVRVAGAALAVCQLAADPTQAVAERSNDILDVTTRLEGHGDNVAASLFGGVTAYVDPEARPFAVGPVLGSARFVAWIPDVTTSTDKSRKTLAPMVDRASAVFNIGRAVQFALAFAHDDPAMLVDATADRLHQSARLPLVPGAAEAIATGVAAGAWCAWLSGSGPTVGMLAGPEVADEVAASLPDGGHTKVLPIDPNGAHLLT</sequence>
<protein>
    <recommendedName>
        <fullName evidence="7">Homoserine kinase</fullName>
        <shortName evidence="7">HK</shortName>
        <shortName evidence="7">HSK</shortName>
        <ecNumber evidence="7">2.7.1.39</ecNumber>
    </recommendedName>
</protein>
<dbReference type="Gene3D" id="3.30.70.890">
    <property type="entry name" value="GHMP kinase, C-terminal domain"/>
    <property type="match status" value="1"/>
</dbReference>
<dbReference type="PANTHER" id="PTHR20861">
    <property type="entry name" value="HOMOSERINE/4-DIPHOSPHOCYTIDYL-2-C-METHYL-D-ERYTHRITOL KINASE"/>
    <property type="match status" value="1"/>
</dbReference>
<comment type="caution">
    <text evidence="7">Lacks conserved residue(s) required for the propagation of feature annotation.</text>
</comment>
<dbReference type="GO" id="GO:0009088">
    <property type="term" value="P:threonine biosynthetic process"/>
    <property type="evidence" value="ECO:0007669"/>
    <property type="project" value="UniProtKB-UniRule"/>
</dbReference>
<dbReference type="HAMAP" id="MF_00384">
    <property type="entry name" value="Homoser_kinase"/>
    <property type="match status" value="1"/>
</dbReference>
<dbReference type="InterPro" id="IPR013750">
    <property type="entry name" value="GHMP_kinase_C_dom"/>
</dbReference>
<accession>A0A6C7E864</accession>
<keyword evidence="3 7" id="KW-0791">Threonine biosynthesis</keyword>
<dbReference type="InterPro" id="IPR020568">
    <property type="entry name" value="Ribosomal_Su5_D2-typ_SF"/>
</dbReference>
<dbReference type="UniPathway" id="UPA00050">
    <property type="reaction ID" value="UER00064"/>
</dbReference>
<reference evidence="10 11" key="1">
    <citation type="journal article" date="2013" name="Int. J. Syst. Evol. Microbiol.">
        <title>Ilumatobacter nonamiense sp. nov. and Ilumatobacter coccineum sp. nov., isolated from seashore sand.</title>
        <authorList>
            <person name="Matsumoto A."/>
            <person name="Kasai H."/>
            <person name="Matsuo Y."/>
            <person name="Shizuri Y."/>
            <person name="Ichikawa N."/>
            <person name="Fujita N."/>
            <person name="Omura S."/>
            <person name="Takahashi Y."/>
        </authorList>
    </citation>
    <scope>NUCLEOTIDE SEQUENCE [LARGE SCALE GENOMIC DNA]</scope>
    <source>
        <strain evidence="11">NBRC 103263 / KCTC 29153 / YM16-304</strain>
    </source>
</reference>
<evidence type="ECO:0000256" key="5">
    <source>
        <dbReference type="ARBA" id="ARBA00022777"/>
    </source>
</evidence>
<organism evidence="10 11">
    <name type="scientific">Ilumatobacter coccineus (strain NBRC 103263 / KCTC 29153 / YM16-304)</name>
    <dbReference type="NCBI Taxonomy" id="1313172"/>
    <lineage>
        <taxon>Bacteria</taxon>
        <taxon>Bacillati</taxon>
        <taxon>Actinomycetota</taxon>
        <taxon>Acidimicrobiia</taxon>
        <taxon>Acidimicrobiales</taxon>
        <taxon>Ilumatobacteraceae</taxon>
        <taxon>Ilumatobacter</taxon>
    </lineage>
</organism>
<comment type="pathway">
    <text evidence="7">Amino-acid biosynthesis; L-threonine biosynthesis; L-threonine from L-aspartate: step 4/5.</text>
</comment>
<evidence type="ECO:0000256" key="6">
    <source>
        <dbReference type="ARBA" id="ARBA00022840"/>
    </source>
</evidence>
<evidence type="ECO:0000313" key="10">
    <source>
        <dbReference type="EMBL" id="BAN02222.1"/>
    </source>
</evidence>
<name>A0A6C7E864_ILUCY</name>
<evidence type="ECO:0000259" key="9">
    <source>
        <dbReference type="Pfam" id="PF08544"/>
    </source>
</evidence>